<sequence>MKKVLLTRLIEDNQEDRVFFQEKGFDILEIPLLTLKKRELGLSFEKQLKQSEWVFLTSQHAAEFFFRQSTIDDLRTKKFAVIGAKTGQVLINNRVKIDFQAPMPTKQHLFDAWAAYYKSPTTIYYPKSNLADRVGERKLIEMGHRLFTPVLYDNFFSDESRQQLKNCLVTEKITAVYLASPSLWRRFLSVFIETGLTKMPELYCLGQTTRQAIIKDGYKVVIK</sequence>
<comment type="catalytic activity">
    <reaction evidence="8 9">
        <text>hydroxymethylbilane = uroporphyrinogen III + H2O</text>
        <dbReference type="Rhea" id="RHEA:18965"/>
        <dbReference type="ChEBI" id="CHEBI:15377"/>
        <dbReference type="ChEBI" id="CHEBI:57308"/>
        <dbReference type="ChEBI" id="CHEBI:57845"/>
        <dbReference type="EC" id="4.2.1.75"/>
    </reaction>
</comment>
<accession>A0A242CDE4</accession>
<dbReference type="UniPathway" id="UPA00251">
    <property type="reaction ID" value="UER00320"/>
</dbReference>
<protein>
    <recommendedName>
        <fullName evidence="7 9">Uroporphyrinogen-III synthase</fullName>
        <ecNumber evidence="3 9">4.2.1.75</ecNumber>
    </recommendedName>
</protein>
<evidence type="ECO:0000313" key="12">
    <source>
        <dbReference type="EMBL" id="OTO08179.1"/>
    </source>
</evidence>
<evidence type="ECO:0000256" key="7">
    <source>
        <dbReference type="ARBA" id="ARBA00040167"/>
    </source>
</evidence>
<evidence type="ECO:0000256" key="1">
    <source>
        <dbReference type="ARBA" id="ARBA00004772"/>
    </source>
</evidence>
<dbReference type="InterPro" id="IPR039793">
    <property type="entry name" value="UROS/Hem4"/>
</dbReference>
<dbReference type="EMBL" id="NGLE02000001">
    <property type="protein sequence ID" value="MEI5993437.1"/>
    <property type="molecule type" value="Genomic_DNA"/>
</dbReference>
<comment type="function">
    <text evidence="6 9">Catalyzes cyclization of the linear tetrapyrrole, hydroxymethylbilane, to the macrocyclic uroporphyrinogen III.</text>
</comment>
<dbReference type="CDD" id="cd06578">
    <property type="entry name" value="HemD"/>
    <property type="match status" value="1"/>
</dbReference>
<evidence type="ECO:0000256" key="6">
    <source>
        <dbReference type="ARBA" id="ARBA00037589"/>
    </source>
</evidence>
<dbReference type="Pfam" id="PF02602">
    <property type="entry name" value="HEM4"/>
    <property type="match status" value="1"/>
</dbReference>
<dbReference type="OrthoDB" id="2181978at2"/>
<dbReference type="GO" id="GO:0006782">
    <property type="term" value="P:protoporphyrinogen IX biosynthetic process"/>
    <property type="evidence" value="ECO:0007669"/>
    <property type="project" value="UniProtKB-UniRule"/>
</dbReference>
<evidence type="ECO:0000256" key="3">
    <source>
        <dbReference type="ARBA" id="ARBA00013109"/>
    </source>
</evidence>
<evidence type="ECO:0000256" key="9">
    <source>
        <dbReference type="RuleBase" id="RU366031"/>
    </source>
</evidence>
<evidence type="ECO:0000313" key="11">
    <source>
        <dbReference type="EMBL" id="MEI5993437.1"/>
    </source>
</evidence>
<organism evidence="12">
    <name type="scientific">Candidatus Enterococcus mansonii</name>
    <dbReference type="NCBI Taxonomy" id="1834181"/>
    <lineage>
        <taxon>Bacteria</taxon>
        <taxon>Bacillati</taxon>
        <taxon>Bacillota</taxon>
        <taxon>Bacilli</taxon>
        <taxon>Lactobacillales</taxon>
        <taxon>Enterococcaceae</taxon>
        <taxon>Enterococcus</taxon>
    </lineage>
</organism>
<comment type="pathway">
    <text evidence="1 9">Porphyrin-containing compound metabolism; protoporphyrin-IX biosynthesis; coproporphyrinogen-III from 5-aminolevulinate: step 3/4.</text>
</comment>
<dbReference type="PANTHER" id="PTHR38042:SF1">
    <property type="entry name" value="UROPORPHYRINOGEN-III SYNTHASE, CHLOROPLASTIC"/>
    <property type="match status" value="1"/>
</dbReference>
<keyword evidence="4 9" id="KW-0456">Lyase</keyword>
<gene>
    <name evidence="11" type="ORF">A5880_000984</name>
    <name evidence="12" type="ORF">A5880_002449</name>
</gene>
<dbReference type="EC" id="4.2.1.75" evidence="3 9"/>
<evidence type="ECO:0000256" key="5">
    <source>
        <dbReference type="ARBA" id="ARBA00023244"/>
    </source>
</evidence>
<dbReference type="InterPro" id="IPR036108">
    <property type="entry name" value="4pyrrol_syn_uPrphyn_synt_sf"/>
</dbReference>
<evidence type="ECO:0000256" key="2">
    <source>
        <dbReference type="ARBA" id="ARBA00008133"/>
    </source>
</evidence>
<evidence type="ECO:0000256" key="8">
    <source>
        <dbReference type="ARBA" id="ARBA00048617"/>
    </source>
</evidence>
<dbReference type="SUPFAM" id="SSF69618">
    <property type="entry name" value="HemD-like"/>
    <property type="match status" value="1"/>
</dbReference>
<feature type="domain" description="Tetrapyrrole biosynthesis uroporphyrinogen III synthase" evidence="10">
    <location>
        <begin position="20"/>
        <end position="221"/>
    </location>
</feature>
<keyword evidence="13" id="KW-1185">Reference proteome</keyword>
<keyword evidence="5 9" id="KW-0627">Porphyrin biosynthesis</keyword>
<comment type="similarity">
    <text evidence="2 9">Belongs to the uroporphyrinogen-III synthase family.</text>
</comment>
<reference evidence="12" key="1">
    <citation type="submission" date="2017-05" db="EMBL/GenBank/DDBJ databases">
        <title>The Genome Sequence of Enterococcus sp. 4G2_DIV0659.</title>
        <authorList>
            <consortium name="The Broad Institute Genomics Platform"/>
            <consortium name="The Broad Institute Genomic Center for Infectious Diseases"/>
            <person name="Earl A."/>
            <person name="Manson A."/>
            <person name="Schwartman J."/>
            <person name="Gilmore M."/>
            <person name="Abouelleil A."/>
            <person name="Cao P."/>
            <person name="Chapman S."/>
            <person name="Cusick C."/>
            <person name="Shea T."/>
            <person name="Young S."/>
            <person name="Neafsey D."/>
            <person name="Nusbaum C."/>
            <person name="Birren B."/>
        </authorList>
    </citation>
    <scope>NUCLEOTIDE SEQUENCE [LARGE SCALE GENOMIC DNA]</scope>
    <source>
        <strain evidence="12">4G2_DIV0659</strain>
    </source>
</reference>
<dbReference type="Gene3D" id="3.40.50.10090">
    <property type="match status" value="2"/>
</dbReference>
<proteinExistence type="inferred from homology"/>
<dbReference type="GO" id="GO:0006780">
    <property type="term" value="P:uroporphyrinogen III biosynthetic process"/>
    <property type="evidence" value="ECO:0007669"/>
    <property type="project" value="UniProtKB-UniRule"/>
</dbReference>
<evidence type="ECO:0000313" key="13">
    <source>
        <dbReference type="Proteomes" id="UP000195139"/>
    </source>
</evidence>
<dbReference type="GO" id="GO:0004852">
    <property type="term" value="F:uroporphyrinogen-III synthase activity"/>
    <property type="evidence" value="ECO:0007669"/>
    <property type="project" value="UniProtKB-UniRule"/>
</dbReference>
<evidence type="ECO:0000259" key="10">
    <source>
        <dbReference type="Pfam" id="PF02602"/>
    </source>
</evidence>
<dbReference type="PANTHER" id="PTHR38042">
    <property type="entry name" value="UROPORPHYRINOGEN-III SYNTHASE, CHLOROPLASTIC"/>
    <property type="match status" value="1"/>
</dbReference>
<evidence type="ECO:0000256" key="4">
    <source>
        <dbReference type="ARBA" id="ARBA00023239"/>
    </source>
</evidence>
<dbReference type="RefSeq" id="WP_086331319.1">
    <property type="nucleotide sequence ID" value="NZ_NGLE02000001.1"/>
</dbReference>
<dbReference type="AlphaFoldDB" id="A0A242CDE4"/>
<reference evidence="11 13" key="2">
    <citation type="submission" date="2018-07" db="EMBL/GenBank/DDBJ databases">
        <title>The Genome Sequence of Enterococcus sp. DIV0659b.</title>
        <authorList>
            <consortium name="The Broad Institute Genomics Platform"/>
            <consortium name="The Broad Institute Genomic Center for Infectious Diseases"/>
            <person name="Earl A."/>
            <person name="Manson A."/>
            <person name="Schwartman J."/>
            <person name="Gilmore M."/>
            <person name="Abouelleil A."/>
            <person name="Cao P."/>
            <person name="Chapman S."/>
            <person name="Cusick C."/>
            <person name="Shea T."/>
            <person name="Young S."/>
            <person name="Neafsey D."/>
            <person name="Nusbaum C."/>
            <person name="Birren B."/>
        </authorList>
    </citation>
    <scope>NUCLEOTIDE SEQUENCE [LARGE SCALE GENOMIC DNA]</scope>
    <source>
        <strain evidence="11 13">4G2_DIV0659</strain>
    </source>
</reference>
<dbReference type="EMBL" id="NGLE01000003">
    <property type="protein sequence ID" value="OTO08179.1"/>
    <property type="molecule type" value="Genomic_DNA"/>
</dbReference>
<comment type="caution">
    <text evidence="12">The sequence shown here is derived from an EMBL/GenBank/DDBJ whole genome shotgun (WGS) entry which is preliminary data.</text>
</comment>
<dbReference type="InterPro" id="IPR003754">
    <property type="entry name" value="4pyrrol_synth_uPrphyn_synth"/>
</dbReference>
<dbReference type="Proteomes" id="UP000195139">
    <property type="component" value="Unassembled WGS sequence"/>
</dbReference>
<name>A0A242CDE4_9ENTE</name>
<dbReference type="STRING" id="1834181.A5880_002449"/>